<evidence type="ECO:0000313" key="4">
    <source>
        <dbReference type="Proteomes" id="UP000729913"/>
    </source>
</evidence>
<dbReference type="InterPro" id="IPR040394">
    <property type="entry name" value="FBX25/32"/>
</dbReference>
<evidence type="ECO:0008006" key="5">
    <source>
        <dbReference type="Google" id="ProtNLM"/>
    </source>
</evidence>
<dbReference type="PANTHER" id="PTHR13123:SF7">
    <property type="entry name" value="LD30288P"/>
    <property type="match status" value="1"/>
</dbReference>
<dbReference type="EMBL" id="JAAOIC020000002">
    <property type="protein sequence ID" value="KAG8042426.1"/>
    <property type="molecule type" value="Genomic_DNA"/>
</dbReference>
<comment type="pathway">
    <text evidence="1">Protein modification; protein ubiquitination.</text>
</comment>
<reference evidence="3" key="1">
    <citation type="submission" date="2020-03" db="EMBL/GenBank/DDBJ databases">
        <authorList>
            <person name="Chebbi M.A."/>
            <person name="Drezen J.M."/>
        </authorList>
    </citation>
    <scope>NUCLEOTIDE SEQUENCE</scope>
    <source>
        <tissue evidence="3">Whole body</tissue>
    </source>
</reference>
<dbReference type="AlphaFoldDB" id="A0A8J5RJE3"/>
<evidence type="ECO:0000256" key="2">
    <source>
        <dbReference type="ARBA" id="ARBA00022786"/>
    </source>
</evidence>
<dbReference type="Proteomes" id="UP000729913">
    <property type="component" value="Unassembled WGS sequence"/>
</dbReference>
<comment type="caution">
    <text evidence="3">The sequence shown here is derived from an EMBL/GenBank/DDBJ whole genome shotgun (WGS) entry which is preliminary data.</text>
</comment>
<evidence type="ECO:0000313" key="3">
    <source>
        <dbReference type="EMBL" id="KAG8042426.1"/>
    </source>
</evidence>
<dbReference type="OrthoDB" id="9991467at2759"/>
<name>A0A8J5RJE3_9HYME</name>
<dbReference type="PANTHER" id="PTHR13123">
    <property type="entry name" value="LD30288P"/>
    <property type="match status" value="1"/>
</dbReference>
<evidence type="ECO:0000256" key="1">
    <source>
        <dbReference type="ARBA" id="ARBA00004906"/>
    </source>
</evidence>
<proteinExistence type="predicted"/>
<dbReference type="GO" id="GO:0016567">
    <property type="term" value="P:protein ubiquitination"/>
    <property type="evidence" value="ECO:0007669"/>
    <property type="project" value="UniProtKB-UniPathway"/>
</dbReference>
<keyword evidence="4" id="KW-1185">Reference proteome</keyword>
<dbReference type="GO" id="GO:0005634">
    <property type="term" value="C:nucleus"/>
    <property type="evidence" value="ECO:0007669"/>
    <property type="project" value="TreeGrafter"/>
</dbReference>
<dbReference type="UniPathway" id="UPA00143"/>
<reference evidence="3" key="2">
    <citation type="submission" date="2021-04" db="EMBL/GenBank/DDBJ databases">
        <title>Genome-wide patterns of bracovirus chromosomal integration into multiple host tissues during parasitism.</title>
        <authorList>
            <person name="Chebbi M.A.C."/>
        </authorList>
    </citation>
    <scope>NUCLEOTIDE SEQUENCE</scope>
    <source>
        <tissue evidence="3">Whole body</tissue>
    </source>
</reference>
<protein>
    <recommendedName>
        <fullName evidence="5">F-box only protein 25</fullName>
    </recommendedName>
</protein>
<accession>A0A8J5RJE3</accession>
<gene>
    <name evidence="3" type="ORF">G9C98_005060</name>
</gene>
<keyword evidence="2" id="KW-0833">Ubl conjugation pathway</keyword>
<dbReference type="GO" id="GO:0005737">
    <property type="term" value="C:cytoplasm"/>
    <property type="evidence" value="ECO:0007669"/>
    <property type="project" value="TreeGrafter"/>
</dbReference>
<sequence>MPFISKDWRSPGEEWVKTVEGWEKKKILECANNKTLSLLIRTEKDGDKAREKEKEKEKKKENAVQPHCHITLKCTREIAGFNGLSDALKRLDFLSAVHDCRRFNYIVRLLDLLVSHTMGGLSGCAQRVLFNMLEEVTLEVSCSQQQTGRLRRLIERVRAFSASCCWGGRPLGSVVLWEKHKAALDRILQIASSITITQVRFAGDIMSYLGVLLRLSDPRDIEASSEACEHLAALAQEQRIWRELAQYHFTPQQITTTMQNNPGKDWKTLFTIARRSFGLREEYAEMIQLCRNCRCLFWRSLGHPCIADQDPAFQEKLADVDQSSLHVPIPPQTFLKFFSL</sequence>
<dbReference type="GO" id="GO:0019005">
    <property type="term" value="C:SCF ubiquitin ligase complex"/>
    <property type="evidence" value="ECO:0007669"/>
    <property type="project" value="TreeGrafter"/>
</dbReference>
<organism evidence="3 4">
    <name type="scientific">Cotesia typhae</name>
    <dbReference type="NCBI Taxonomy" id="2053667"/>
    <lineage>
        <taxon>Eukaryota</taxon>
        <taxon>Metazoa</taxon>
        <taxon>Ecdysozoa</taxon>
        <taxon>Arthropoda</taxon>
        <taxon>Hexapoda</taxon>
        <taxon>Insecta</taxon>
        <taxon>Pterygota</taxon>
        <taxon>Neoptera</taxon>
        <taxon>Endopterygota</taxon>
        <taxon>Hymenoptera</taxon>
        <taxon>Apocrita</taxon>
        <taxon>Ichneumonoidea</taxon>
        <taxon>Braconidae</taxon>
        <taxon>Microgastrinae</taxon>
        <taxon>Cotesia</taxon>
    </lineage>
</organism>